<dbReference type="Gene3D" id="2.60.40.420">
    <property type="entry name" value="Cupredoxins - blue copper proteins"/>
    <property type="match status" value="1"/>
</dbReference>
<protein>
    <submittedName>
        <fullName evidence="4">Putative cupredoxin</fullName>
    </submittedName>
</protein>
<dbReference type="PROSITE" id="PS51485">
    <property type="entry name" value="PHYTOCYANIN"/>
    <property type="match status" value="1"/>
</dbReference>
<name>A0A251UTZ7_HELAN</name>
<proteinExistence type="predicted"/>
<dbReference type="Proteomes" id="UP000215914">
    <property type="component" value="Chromosome 5"/>
</dbReference>
<dbReference type="STRING" id="4232.A0A251UTZ7"/>
<organism evidence="4 5">
    <name type="scientific">Helianthus annuus</name>
    <name type="common">Common sunflower</name>
    <dbReference type="NCBI Taxonomy" id="4232"/>
    <lineage>
        <taxon>Eukaryota</taxon>
        <taxon>Viridiplantae</taxon>
        <taxon>Streptophyta</taxon>
        <taxon>Embryophyta</taxon>
        <taxon>Tracheophyta</taxon>
        <taxon>Spermatophyta</taxon>
        <taxon>Magnoliopsida</taxon>
        <taxon>eudicotyledons</taxon>
        <taxon>Gunneridae</taxon>
        <taxon>Pentapetalae</taxon>
        <taxon>asterids</taxon>
        <taxon>campanulids</taxon>
        <taxon>Asterales</taxon>
        <taxon>Asteraceae</taxon>
        <taxon>Asteroideae</taxon>
        <taxon>Heliantheae alliance</taxon>
        <taxon>Heliantheae</taxon>
        <taxon>Helianthus</taxon>
    </lineage>
</organism>
<keyword evidence="2" id="KW-0812">Transmembrane</keyword>
<dbReference type="InterPro" id="IPR008972">
    <property type="entry name" value="Cupredoxin"/>
</dbReference>
<evidence type="ECO:0000256" key="1">
    <source>
        <dbReference type="SAM" id="MobiDB-lite"/>
    </source>
</evidence>
<dbReference type="EMBL" id="CM007894">
    <property type="protein sequence ID" value="OTG26574.1"/>
    <property type="molecule type" value="Genomic_DNA"/>
</dbReference>
<dbReference type="InterPro" id="IPR003245">
    <property type="entry name" value="Phytocyanin_dom"/>
</dbReference>
<keyword evidence="2" id="KW-1133">Transmembrane helix</keyword>
<dbReference type="AlphaFoldDB" id="A0A251UTZ7"/>
<sequence length="268" mass="29862">MLMWIKLASTSSRSTLLYSFIFTITVIITTISATDFQVGCTVGWRIPAINESQLYNVWASRRRFHIGDSLHTCSAFVEFLEASWAFQFSFMQQKEKKVKYVLRVSLSLLLFLMIFILKCREYGYEDCDMMVQSRDPVNSVGRVMKMMQMMMVMKMMHNPIAFFNEGDTVIDLDNSGTMYFTSGDSDRCKQGVSMMVEVMSPVPVRYFPPAISAPPDDSFSDVAPSSAQVMSSGDEPEASPGPDSSDSVSVSGIAVVLGLGFAGFEDLV</sequence>
<dbReference type="GO" id="GO:0009055">
    <property type="term" value="F:electron transfer activity"/>
    <property type="evidence" value="ECO:0007669"/>
    <property type="project" value="InterPro"/>
</dbReference>
<dbReference type="InParanoid" id="A0A251UTZ7"/>
<feature type="transmembrane region" description="Helical" evidence="2">
    <location>
        <begin position="100"/>
        <end position="117"/>
    </location>
</feature>
<feature type="domain" description="Phytocyanin" evidence="3">
    <location>
        <begin position="34"/>
        <end position="200"/>
    </location>
</feature>
<dbReference type="SUPFAM" id="SSF49503">
    <property type="entry name" value="Cupredoxins"/>
    <property type="match status" value="2"/>
</dbReference>
<dbReference type="GO" id="GO:0005886">
    <property type="term" value="C:plasma membrane"/>
    <property type="evidence" value="ECO:0000318"/>
    <property type="project" value="GO_Central"/>
</dbReference>
<evidence type="ECO:0000313" key="4">
    <source>
        <dbReference type="EMBL" id="OTG26574.1"/>
    </source>
</evidence>
<evidence type="ECO:0000313" key="5">
    <source>
        <dbReference type="Proteomes" id="UP000215914"/>
    </source>
</evidence>
<dbReference type="PANTHER" id="PTHR33021">
    <property type="entry name" value="BLUE COPPER PROTEIN"/>
    <property type="match status" value="1"/>
</dbReference>
<gene>
    <name evidence="4" type="ORF">HannXRQ_Chr05g0160141</name>
</gene>
<dbReference type="InterPro" id="IPR039391">
    <property type="entry name" value="Phytocyanin-like"/>
</dbReference>
<feature type="transmembrane region" description="Helical" evidence="2">
    <location>
        <begin position="16"/>
        <end position="36"/>
    </location>
</feature>
<keyword evidence="2" id="KW-0472">Membrane</keyword>
<accession>A0A251UTZ7</accession>
<keyword evidence="5" id="KW-1185">Reference proteome</keyword>
<evidence type="ECO:0000259" key="3">
    <source>
        <dbReference type="PROSITE" id="PS51485"/>
    </source>
</evidence>
<feature type="region of interest" description="Disordered" evidence="1">
    <location>
        <begin position="217"/>
        <end position="247"/>
    </location>
</feature>
<dbReference type="PANTHER" id="PTHR33021:SF234">
    <property type="entry name" value="EARLY NODULIN-LIKE PROTEIN 7"/>
    <property type="match status" value="1"/>
</dbReference>
<evidence type="ECO:0000256" key="2">
    <source>
        <dbReference type="SAM" id="Phobius"/>
    </source>
</evidence>
<reference evidence="5" key="1">
    <citation type="journal article" date="2017" name="Nature">
        <title>The sunflower genome provides insights into oil metabolism, flowering and Asterid evolution.</title>
        <authorList>
            <person name="Badouin H."/>
            <person name="Gouzy J."/>
            <person name="Grassa C.J."/>
            <person name="Murat F."/>
            <person name="Staton S.E."/>
            <person name="Cottret L."/>
            <person name="Lelandais-Briere C."/>
            <person name="Owens G.L."/>
            <person name="Carrere S."/>
            <person name="Mayjonade B."/>
            <person name="Legrand L."/>
            <person name="Gill N."/>
            <person name="Kane N.C."/>
            <person name="Bowers J.E."/>
            <person name="Hubner S."/>
            <person name="Bellec A."/>
            <person name="Berard A."/>
            <person name="Berges H."/>
            <person name="Blanchet N."/>
            <person name="Boniface M.C."/>
            <person name="Brunel D."/>
            <person name="Catrice O."/>
            <person name="Chaidir N."/>
            <person name="Claudel C."/>
            <person name="Donnadieu C."/>
            <person name="Faraut T."/>
            <person name="Fievet G."/>
            <person name="Helmstetter N."/>
            <person name="King M."/>
            <person name="Knapp S.J."/>
            <person name="Lai Z."/>
            <person name="Le Paslier M.C."/>
            <person name="Lippi Y."/>
            <person name="Lorenzon L."/>
            <person name="Mandel J.R."/>
            <person name="Marage G."/>
            <person name="Marchand G."/>
            <person name="Marquand E."/>
            <person name="Bret-Mestries E."/>
            <person name="Morien E."/>
            <person name="Nambeesan S."/>
            <person name="Nguyen T."/>
            <person name="Pegot-Espagnet P."/>
            <person name="Pouilly N."/>
            <person name="Raftis F."/>
            <person name="Sallet E."/>
            <person name="Schiex T."/>
            <person name="Thomas J."/>
            <person name="Vandecasteele C."/>
            <person name="Vares D."/>
            <person name="Vear F."/>
            <person name="Vautrin S."/>
            <person name="Crespi M."/>
            <person name="Mangin B."/>
            <person name="Burke J.M."/>
            <person name="Salse J."/>
            <person name="Munos S."/>
            <person name="Vincourt P."/>
            <person name="Rieseberg L.H."/>
            <person name="Langlade N.B."/>
        </authorList>
    </citation>
    <scope>NUCLEOTIDE SEQUENCE [LARGE SCALE GENOMIC DNA]</scope>
    <source>
        <strain evidence="5">cv. SF193</strain>
    </source>
</reference>